<dbReference type="InterPro" id="IPR051533">
    <property type="entry name" value="WaaL-like"/>
</dbReference>
<keyword evidence="2 5" id="KW-0812">Transmembrane</keyword>
<evidence type="ECO:0000256" key="5">
    <source>
        <dbReference type="SAM" id="Phobius"/>
    </source>
</evidence>
<feature type="transmembrane region" description="Helical" evidence="5">
    <location>
        <begin position="121"/>
        <end position="139"/>
    </location>
</feature>
<feature type="transmembrane region" description="Helical" evidence="5">
    <location>
        <begin position="411"/>
        <end position="431"/>
    </location>
</feature>
<dbReference type="PANTHER" id="PTHR37422:SF13">
    <property type="entry name" value="LIPOPOLYSACCHARIDE BIOSYNTHESIS PROTEIN PA4999-RELATED"/>
    <property type="match status" value="1"/>
</dbReference>
<feature type="transmembrane region" description="Helical" evidence="5">
    <location>
        <begin position="46"/>
        <end position="67"/>
    </location>
</feature>
<sequence length="442" mass="46752">MSNVGTPALARLAELRGELGRIRPDATTVLTAYAVLLYVVPSDRRIAPLGGAGSLASLLATAALLWWGWHQINVATPVLRPKIQWVRVGAFTFFGACVASYAVSALTPLTAADASVADLGLVRVAALVGILLVANDGITTEARLLLLTRRLCWLGAAYAGLGIVQFFTGTSFVDTIQIPGLTASVDAGINARNGFPRAVSTALHPLEYSVVLTMILPLALAMAIHDKQRPAIPRWSPVVLITMASALSVTRSALLATAAVFLVLLPSWPRAARIAMIAAAACGSLALYLVVPGMASTILAMFTEHDTSVTSRTDSYGTALSFISISPLFGRGFGTFTPAYRIVDNQYLLSTIEIGVVGLASLLALVLAAMIIPLKRRRSWNTQPMRGLGPALFASMLAGGMILAFFDAFAFSQACGTLFMVMGLCGCYCNIPSKGFETIEER</sequence>
<evidence type="ECO:0000256" key="4">
    <source>
        <dbReference type="ARBA" id="ARBA00023136"/>
    </source>
</evidence>
<name>A0ABN2Z1N5_9MICC</name>
<evidence type="ECO:0000256" key="1">
    <source>
        <dbReference type="ARBA" id="ARBA00004141"/>
    </source>
</evidence>
<dbReference type="Pfam" id="PF04932">
    <property type="entry name" value="Wzy_C"/>
    <property type="match status" value="1"/>
</dbReference>
<dbReference type="RefSeq" id="WP_344364900.1">
    <property type="nucleotide sequence ID" value="NZ_BAAAQB010000029.1"/>
</dbReference>
<evidence type="ECO:0000313" key="8">
    <source>
        <dbReference type="Proteomes" id="UP001500102"/>
    </source>
</evidence>
<feature type="transmembrane region" description="Helical" evidence="5">
    <location>
        <begin position="206"/>
        <end position="225"/>
    </location>
</feature>
<dbReference type="Proteomes" id="UP001500102">
    <property type="component" value="Unassembled WGS sequence"/>
</dbReference>
<feature type="transmembrane region" description="Helical" evidence="5">
    <location>
        <begin position="151"/>
        <end position="173"/>
    </location>
</feature>
<feature type="domain" description="O-antigen ligase-related" evidence="6">
    <location>
        <begin position="238"/>
        <end position="362"/>
    </location>
</feature>
<feature type="transmembrane region" description="Helical" evidence="5">
    <location>
        <begin position="354"/>
        <end position="374"/>
    </location>
</feature>
<gene>
    <name evidence="7" type="ORF">GCM10009825_19660</name>
</gene>
<organism evidence="7 8">
    <name type="scientific">Arthrobacter humicola</name>
    <dbReference type="NCBI Taxonomy" id="409291"/>
    <lineage>
        <taxon>Bacteria</taxon>
        <taxon>Bacillati</taxon>
        <taxon>Actinomycetota</taxon>
        <taxon>Actinomycetes</taxon>
        <taxon>Micrococcales</taxon>
        <taxon>Micrococcaceae</taxon>
        <taxon>Arthrobacter</taxon>
    </lineage>
</organism>
<comment type="subcellular location">
    <subcellularLocation>
        <location evidence="1">Membrane</location>
        <topology evidence="1">Multi-pass membrane protein</topology>
    </subcellularLocation>
</comment>
<feature type="transmembrane region" description="Helical" evidence="5">
    <location>
        <begin position="386"/>
        <end position="405"/>
    </location>
</feature>
<evidence type="ECO:0000256" key="2">
    <source>
        <dbReference type="ARBA" id="ARBA00022692"/>
    </source>
</evidence>
<evidence type="ECO:0000259" key="6">
    <source>
        <dbReference type="Pfam" id="PF04932"/>
    </source>
</evidence>
<reference evidence="7 8" key="1">
    <citation type="journal article" date="2019" name="Int. J. Syst. Evol. Microbiol.">
        <title>The Global Catalogue of Microorganisms (GCM) 10K type strain sequencing project: providing services to taxonomists for standard genome sequencing and annotation.</title>
        <authorList>
            <consortium name="The Broad Institute Genomics Platform"/>
            <consortium name="The Broad Institute Genome Sequencing Center for Infectious Disease"/>
            <person name="Wu L."/>
            <person name="Ma J."/>
        </authorList>
    </citation>
    <scope>NUCLEOTIDE SEQUENCE [LARGE SCALE GENOMIC DNA]</scope>
    <source>
        <strain evidence="7 8">JCM 15921</strain>
    </source>
</reference>
<evidence type="ECO:0000313" key="7">
    <source>
        <dbReference type="EMBL" id="GAA2135393.1"/>
    </source>
</evidence>
<protein>
    <recommendedName>
        <fullName evidence="6">O-antigen ligase-related domain-containing protein</fullName>
    </recommendedName>
</protein>
<dbReference type="InterPro" id="IPR007016">
    <property type="entry name" value="O-antigen_ligase-rel_domated"/>
</dbReference>
<dbReference type="PANTHER" id="PTHR37422">
    <property type="entry name" value="TEICHURONIC ACID BIOSYNTHESIS PROTEIN TUAE"/>
    <property type="match status" value="1"/>
</dbReference>
<feature type="transmembrane region" description="Helical" evidence="5">
    <location>
        <begin position="237"/>
        <end position="265"/>
    </location>
</feature>
<evidence type="ECO:0000256" key="3">
    <source>
        <dbReference type="ARBA" id="ARBA00022989"/>
    </source>
</evidence>
<keyword evidence="4 5" id="KW-0472">Membrane</keyword>
<keyword evidence="3 5" id="KW-1133">Transmembrane helix</keyword>
<proteinExistence type="predicted"/>
<comment type="caution">
    <text evidence="7">The sequence shown here is derived from an EMBL/GenBank/DDBJ whole genome shotgun (WGS) entry which is preliminary data.</text>
</comment>
<feature type="transmembrane region" description="Helical" evidence="5">
    <location>
        <begin position="315"/>
        <end position="334"/>
    </location>
</feature>
<dbReference type="EMBL" id="BAAAQB010000029">
    <property type="protein sequence ID" value="GAA2135393.1"/>
    <property type="molecule type" value="Genomic_DNA"/>
</dbReference>
<feature type="transmembrane region" description="Helical" evidence="5">
    <location>
        <begin position="277"/>
        <end position="303"/>
    </location>
</feature>
<accession>A0ABN2Z1N5</accession>
<feature type="transmembrane region" description="Helical" evidence="5">
    <location>
        <begin position="88"/>
        <end position="109"/>
    </location>
</feature>
<keyword evidence="8" id="KW-1185">Reference proteome</keyword>